<evidence type="ECO:0000259" key="6">
    <source>
        <dbReference type="Pfam" id="PF00151"/>
    </source>
</evidence>
<feature type="chain" id="PRO_5035844117" evidence="5">
    <location>
        <begin position="22"/>
        <end position="692"/>
    </location>
</feature>
<feature type="signal peptide" evidence="5">
    <location>
        <begin position="1"/>
        <end position="21"/>
    </location>
</feature>
<dbReference type="SUPFAM" id="SSF53474">
    <property type="entry name" value="alpha/beta-Hydrolases"/>
    <property type="match status" value="1"/>
</dbReference>
<proteinExistence type="inferred from homology"/>
<dbReference type="InterPro" id="IPR043070">
    <property type="entry name" value="Spidroin_repeat"/>
</dbReference>
<gene>
    <name evidence="7" type="ORF">HNY73_014799</name>
</gene>
<dbReference type="InterPro" id="IPR029058">
    <property type="entry name" value="AB_hydrolase_fold"/>
</dbReference>
<accession>A0A8T0EUH8</accession>
<dbReference type="PANTHER" id="PTHR11610">
    <property type="entry name" value="LIPASE"/>
    <property type="match status" value="1"/>
</dbReference>
<comment type="caution">
    <text evidence="7">The sequence shown here is derived from an EMBL/GenBank/DDBJ whole genome shotgun (WGS) entry which is preliminary data.</text>
</comment>
<reference evidence="7" key="2">
    <citation type="submission" date="2020-06" db="EMBL/GenBank/DDBJ databases">
        <authorList>
            <person name="Sheffer M."/>
        </authorList>
    </citation>
    <scope>NUCLEOTIDE SEQUENCE</scope>
</reference>
<evidence type="ECO:0000256" key="4">
    <source>
        <dbReference type="RuleBase" id="RU004262"/>
    </source>
</evidence>
<dbReference type="GO" id="GO:0016298">
    <property type="term" value="F:lipase activity"/>
    <property type="evidence" value="ECO:0007669"/>
    <property type="project" value="InterPro"/>
</dbReference>
<protein>
    <submittedName>
        <fullName evidence="7">Pancreatic triacylglycerol lipase like protein</fullName>
    </submittedName>
</protein>
<dbReference type="EMBL" id="JABXBU010002072">
    <property type="protein sequence ID" value="KAF8778026.1"/>
    <property type="molecule type" value="Genomic_DNA"/>
</dbReference>
<evidence type="ECO:0000256" key="3">
    <source>
        <dbReference type="ARBA" id="ARBA00022525"/>
    </source>
</evidence>
<comment type="similarity">
    <text evidence="2 4">Belongs to the AB hydrolase superfamily. Lipase family.</text>
</comment>
<dbReference type="Pfam" id="PF00151">
    <property type="entry name" value="Lipase"/>
    <property type="match status" value="1"/>
</dbReference>
<dbReference type="AlphaFoldDB" id="A0A8T0EUH8"/>
<dbReference type="PRINTS" id="PR00821">
    <property type="entry name" value="TAGLIPASE"/>
</dbReference>
<evidence type="ECO:0000313" key="8">
    <source>
        <dbReference type="Proteomes" id="UP000807504"/>
    </source>
</evidence>
<feature type="domain" description="Lipase" evidence="6">
    <location>
        <begin position="230"/>
        <end position="563"/>
    </location>
</feature>
<dbReference type="CDD" id="cd00707">
    <property type="entry name" value="Pancreat_lipase_like"/>
    <property type="match status" value="1"/>
</dbReference>
<organism evidence="7 8">
    <name type="scientific">Argiope bruennichi</name>
    <name type="common">Wasp spider</name>
    <name type="synonym">Aranea bruennichi</name>
    <dbReference type="NCBI Taxonomy" id="94029"/>
    <lineage>
        <taxon>Eukaryota</taxon>
        <taxon>Metazoa</taxon>
        <taxon>Ecdysozoa</taxon>
        <taxon>Arthropoda</taxon>
        <taxon>Chelicerata</taxon>
        <taxon>Arachnida</taxon>
        <taxon>Araneae</taxon>
        <taxon>Araneomorphae</taxon>
        <taxon>Entelegynae</taxon>
        <taxon>Araneoidea</taxon>
        <taxon>Araneidae</taxon>
        <taxon>Argiope</taxon>
    </lineage>
</organism>
<dbReference type="Proteomes" id="UP000807504">
    <property type="component" value="Unassembled WGS sequence"/>
</dbReference>
<dbReference type="InterPro" id="IPR000734">
    <property type="entry name" value="TAG_lipase"/>
</dbReference>
<name>A0A8T0EUH8_ARGBR</name>
<evidence type="ECO:0000313" key="7">
    <source>
        <dbReference type="EMBL" id="KAF8778026.1"/>
    </source>
</evidence>
<dbReference type="InterPro" id="IPR033906">
    <property type="entry name" value="Lipase_N"/>
</dbReference>
<evidence type="ECO:0000256" key="2">
    <source>
        <dbReference type="ARBA" id="ARBA00010701"/>
    </source>
</evidence>
<sequence length="692" mass="77171">MVSTVFCMLLILSNVFFICYGENEMCENTQSVGGFVNYAGIPAFDSSAADLSKSLTELFLSTLTNTVQNSDILTDVFEISQTTPTNFRRFLYDYIKASATNLGMESPHCAANTAAAAVENYFETLVPPMIVKVFGNTAAKFLLSEGLLNQSNVVSLALSYAEALKDIAKENVKQDNPESKLKALMDGFEKFLTSADLLVASKGQKIASTFANEVKLAGLELGHFSRLFKTVCYHGLGCFYTGPPFFQIPFRLLSLPPLPPDVIRTIFLLFTRRNKNNPVVFPPEKPELILKSEFNSTAWTRILIHGYVDGSYSTNWLFNAKDEILRLADDNVIILDDSTTYLPPRILYQQSVADTRLIGVQLANVVTFLKEKLGVDLNKVHVIGHSLGAHTAGHAGELVPGIGRITGLDPAGPYYRNVPRNVQLDETDAKFVDVIHSNPAPNLLLGLGTLVDGGHINFWPNGGIQRGCALSLLRVLFDEPFPFNLETSFNCRHQRAFEFFIYSFNQMDCLYVGVECTSWSDFVQGKCNCGPDGNKCAVMGMFATPKPPPRRRYYLQVAAERPYCLHQYQIVVFLKTEGNVTNTIERKTSFTMFGEKNLLQKELSLKIDLSIPEQVNTFLFTSFQHLGKIHSVEVCSLSNINNANKAIIKSIEVNYLHPEATKISEKQFCRVPSKKEQKSKEKTVFSSIHCHH</sequence>
<reference evidence="7" key="1">
    <citation type="journal article" date="2020" name="bioRxiv">
        <title>Chromosome-level reference genome of the European wasp spider Argiope bruennichi: a resource for studies on range expansion and evolutionary adaptation.</title>
        <authorList>
            <person name="Sheffer M.M."/>
            <person name="Hoppe A."/>
            <person name="Krehenwinkel H."/>
            <person name="Uhl G."/>
            <person name="Kuss A.W."/>
            <person name="Jensen L."/>
            <person name="Jensen C."/>
            <person name="Gillespie R.G."/>
            <person name="Hoff K.J."/>
            <person name="Prost S."/>
        </authorList>
    </citation>
    <scope>NUCLEOTIDE SEQUENCE</scope>
</reference>
<keyword evidence="3" id="KW-0964">Secreted</keyword>
<evidence type="ECO:0000256" key="5">
    <source>
        <dbReference type="SAM" id="SignalP"/>
    </source>
</evidence>
<dbReference type="GO" id="GO:0016042">
    <property type="term" value="P:lipid catabolic process"/>
    <property type="evidence" value="ECO:0007669"/>
    <property type="project" value="TreeGrafter"/>
</dbReference>
<comment type="subcellular location">
    <subcellularLocation>
        <location evidence="1">Secreted</location>
    </subcellularLocation>
</comment>
<evidence type="ECO:0000256" key="1">
    <source>
        <dbReference type="ARBA" id="ARBA00004613"/>
    </source>
</evidence>
<dbReference type="Gene3D" id="1.10.274.60">
    <property type="entry name" value="Spidroin, repetitive domain"/>
    <property type="match status" value="1"/>
</dbReference>
<keyword evidence="5" id="KW-0732">Signal</keyword>
<dbReference type="InterPro" id="IPR013818">
    <property type="entry name" value="Lipase"/>
</dbReference>
<dbReference type="PANTHER" id="PTHR11610:SF185">
    <property type="entry name" value="LD47264P"/>
    <property type="match status" value="1"/>
</dbReference>
<dbReference type="Gene3D" id="3.40.50.1820">
    <property type="entry name" value="alpha/beta hydrolase"/>
    <property type="match status" value="1"/>
</dbReference>
<keyword evidence="8" id="KW-1185">Reference proteome</keyword>
<dbReference type="GO" id="GO:0005615">
    <property type="term" value="C:extracellular space"/>
    <property type="evidence" value="ECO:0007669"/>
    <property type="project" value="TreeGrafter"/>
</dbReference>